<dbReference type="InterPro" id="IPR023576">
    <property type="entry name" value="UbiE/COQ5_MeTrFase_CS"/>
</dbReference>
<organism evidence="4 5">
    <name type="scientific">Hyaloscypha hepaticicola</name>
    <dbReference type="NCBI Taxonomy" id="2082293"/>
    <lineage>
        <taxon>Eukaryota</taxon>
        <taxon>Fungi</taxon>
        <taxon>Dikarya</taxon>
        <taxon>Ascomycota</taxon>
        <taxon>Pezizomycotina</taxon>
        <taxon>Leotiomycetes</taxon>
        <taxon>Helotiales</taxon>
        <taxon>Hyaloscyphaceae</taxon>
        <taxon>Hyaloscypha</taxon>
    </lineage>
</organism>
<protein>
    <submittedName>
        <fullName evidence="4">UMTA methyltransferase</fullName>
    </submittedName>
</protein>
<dbReference type="STRING" id="1745343.A0A2J6Q183"/>
<dbReference type="PANTHER" id="PTHR43591">
    <property type="entry name" value="METHYLTRANSFERASE"/>
    <property type="match status" value="1"/>
</dbReference>
<dbReference type="EMBL" id="KZ613486">
    <property type="protein sequence ID" value="PMD20037.1"/>
    <property type="molecule type" value="Genomic_DNA"/>
</dbReference>
<keyword evidence="2 4" id="KW-0808">Transferase</keyword>
<keyword evidence="3" id="KW-0949">S-adenosyl-L-methionine</keyword>
<evidence type="ECO:0000256" key="2">
    <source>
        <dbReference type="ARBA" id="ARBA00022679"/>
    </source>
</evidence>
<dbReference type="GO" id="GO:0032259">
    <property type="term" value="P:methylation"/>
    <property type="evidence" value="ECO:0007669"/>
    <property type="project" value="UniProtKB-KW"/>
</dbReference>
<evidence type="ECO:0000313" key="5">
    <source>
        <dbReference type="Proteomes" id="UP000235672"/>
    </source>
</evidence>
<dbReference type="SUPFAM" id="SSF53335">
    <property type="entry name" value="S-adenosyl-L-methionine-dependent methyltransferases"/>
    <property type="match status" value="1"/>
</dbReference>
<evidence type="ECO:0000256" key="1">
    <source>
        <dbReference type="ARBA" id="ARBA00022603"/>
    </source>
</evidence>
<keyword evidence="5" id="KW-1185">Reference proteome</keyword>
<dbReference type="Pfam" id="PF13489">
    <property type="entry name" value="Methyltransf_23"/>
    <property type="match status" value="1"/>
</dbReference>
<dbReference type="GO" id="GO:0008168">
    <property type="term" value="F:methyltransferase activity"/>
    <property type="evidence" value="ECO:0007669"/>
    <property type="project" value="UniProtKB-KW"/>
</dbReference>
<name>A0A2J6Q183_9HELO</name>
<keyword evidence="1 4" id="KW-0489">Methyltransferase</keyword>
<sequence length="311" mass="36075">MSSRDAGTAALDQTFLETTIYHNRVFQSYAIDNLAYLVPIDEEEEERLHIMHNVFSMIFEGRLLFAPINRPRRVLDLGHGTGSWAFEVAEHYSQCEVLGIDICPTMQPRDTPANLYLQVDDVNRSFSFEAHQFDLVQSRMMAGAVHYNRWTEYVRDMLRVTRPGGWVQMIELSYNFQSDNGTLTENHALRQWSARYNDSMHNLKDVRVATRLQNLMREVGFVDVESRMIQLPTCAWPTAPRENEIGVANRDNVQRLLNTHALFPFTERLQMPIQDVHLLIAQTRVEADDPAFRAYLPLWVCIGRKSRGSRR</sequence>
<evidence type="ECO:0000313" key="4">
    <source>
        <dbReference type="EMBL" id="PMD20037.1"/>
    </source>
</evidence>
<dbReference type="CDD" id="cd02440">
    <property type="entry name" value="AdoMet_MTases"/>
    <property type="match status" value="1"/>
</dbReference>
<proteinExistence type="predicted"/>
<dbReference type="PROSITE" id="PS01184">
    <property type="entry name" value="UBIE_2"/>
    <property type="match status" value="1"/>
</dbReference>
<dbReference type="Gene3D" id="3.40.50.150">
    <property type="entry name" value="Vaccinia Virus protein VP39"/>
    <property type="match status" value="1"/>
</dbReference>
<dbReference type="AlphaFoldDB" id="A0A2J6Q183"/>
<dbReference type="Proteomes" id="UP000235672">
    <property type="component" value="Unassembled WGS sequence"/>
</dbReference>
<dbReference type="InterPro" id="IPR029063">
    <property type="entry name" value="SAM-dependent_MTases_sf"/>
</dbReference>
<reference evidence="4 5" key="1">
    <citation type="submission" date="2016-05" db="EMBL/GenBank/DDBJ databases">
        <title>A degradative enzymes factory behind the ericoid mycorrhizal symbiosis.</title>
        <authorList>
            <consortium name="DOE Joint Genome Institute"/>
            <person name="Martino E."/>
            <person name="Morin E."/>
            <person name="Grelet G."/>
            <person name="Kuo A."/>
            <person name="Kohler A."/>
            <person name="Daghino S."/>
            <person name="Barry K."/>
            <person name="Choi C."/>
            <person name="Cichocki N."/>
            <person name="Clum A."/>
            <person name="Copeland A."/>
            <person name="Hainaut M."/>
            <person name="Haridas S."/>
            <person name="Labutti K."/>
            <person name="Lindquist E."/>
            <person name="Lipzen A."/>
            <person name="Khouja H.-R."/>
            <person name="Murat C."/>
            <person name="Ohm R."/>
            <person name="Olson A."/>
            <person name="Spatafora J."/>
            <person name="Veneault-Fourrey C."/>
            <person name="Henrissat B."/>
            <person name="Grigoriev I."/>
            <person name="Martin F."/>
            <person name="Perotto S."/>
        </authorList>
    </citation>
    <scope>NUCLEOTIDE SEQUENCE [LARGE SCALE GENOMIC DNA]</scope>
    <source>
        <strain evidence="4 5">UAMH 7357</strain>
    </source>
</reference>
<accession>A0A2J6Q183</accession>
<gene>
    <name evidence="4" type="ORF">NA56DRAFT_671508</name>
</gene>
<dbReference type="OrthoDB" id="506498at2759"/>
<dbReference type="PANTHER" id="PTHR43591:SF24">
    <property type="entry name" value="2-METHOXY-6-POLYPRENYL-1,4-BENZOQUINOL METHYLASE, MITOCHONDRIAL"/>
    <property type="match status" value="1"/>
</dbReference>
<evidence type="ECO:0000256" key="3">
    <source>
        <dbReference type="ARBA" id="ARBA00022691"/>
    </source>
</evidence>